<feature type="active site" evidence="2">
    <location>
        <position position="381"/>
    </location>
</feature>
<reference evidence="5" key="3">
    <citation type="submission" date="2025-09" db="UniProtKB">
        <authorList>
            <consortium name="Ensembl"/>
        </authorList>
    </citation>
    <scope>IDENTIFICATION</scope>
</reference>
<evidence type="ECO:0000256" key="1">
    <source>
        <dbReference type="ARBA" id="ARBA00010515"/>
    </source>
</evidence>
<evidence type="ECO:0000256" key="2">
    <source>
        <dbReference type="PIRSR" id="PIRSR037251-1"/>
    </source>
</evidence>
<dbReference type="PANTHER" id="PTHR23025">
    <property type="entry name" value="TRIACYLGLYCEROL LIPASE"/>
    <property type="match status" value="1"/>
</dbReference>
<dbReference type="GO" id="GO:0004806">
    <property type="term" value="F:triacylglycerol lipase activity"/>
    <property type="evidence" value="ECO:0000318"/>
    <property type="project" value="GO_Central"/>
</dbReference>
<feature type="domain" description="Alpha/beta hydrolase fold-3" evidence="4">
    <location>
        <begin position="118"/>
        <end position="260"/>
    </location>
</feature>
<reference evidence="5" key="2">
    <citation type="submission" date="2025-08" db="UniProtKB">
        <authorList>
            <consortium name="Ensembl"/>
        </authorList>
    </citation>
    <scope>IDENTIFICATION</scope>
</reference>
<evidence type="ECO:0000256" key="3">
    <source>
        <dbReference type="SAM" id="Phobius"/>
    </source>
</evidence>
<name>H9GQ07_ANOCA</name>
<evidence type="ECO:0000259" key="4">
    <source>
        <dbReference type="Pfam" id="PF07859"/>
    </source>
</evidence>
<dbReference type="GO" id="GO:0005829">
    <property type="term" value="C:cytosol"/>
    <property type="evidence" value="ECO:0000318"/>
    <property type="project" value="GO_Central"/>
</dbReference>
<sequence>MDVLWTLSAAVVELLLLFMLLHLAWVVHHYLCKVEIPHGISEPRKLKLAVFLFIWLVSMDYVLKKIGIFKHEMVLVNLLLDASPRVKGPSLSTSDTHIEGVPVRLYRPKPHRLSQRGIVFIHGGGGTSGSIVSYDVFCSYLSKESDSVVLSVGYHLVPYQPYPKQYYQCLDVAVHFMKHAEEYGVDPGRVIVCGDSFGGLLAASVCQMLVQKDDVPKPRAQMLVYPFLQSVKHSLPSYMQNAHTPPLGRKELVTAALKYIQKNFSLLEVIIQGDHISREVKAKYDKWLSKENLPEEFRRRESKPRTPNGFSFGEIQELIDQLCGPLLSPLLVDDAVIRQLPDTFILTCQFDVLRDDGVLYKKRLEDNGVPVTWCHFEDAFHGFLGFLNQRFLTFSNSKQGADSMVDYIRRF</sequence>
<feature type="transmembrane region" description="Helical" evidence="3">
    <location>
        <begin position="7"/>
        <end position="26"/>
    </location>
</feature>
<accession>H9GQ07</accession>
<dbReference type="Gene3D" id="3.40.50.1820">
    <property type="entry name" value="alpha/beta hydrolase"/>
    <property type="match status" value="1"/>
</dbReference>
<feature type="transmembrane region" description="Helical" evidence="3">
    <location>
        <begin position="46"/>
        <end position="63"/>
    </location>
</feature>
<dbReference type="InterPro" id="IPR017157">
    <property type="entry name" value="Arylacetamide_deacetylase"/>
</dbReference>
<dbReference type="Pfam" id="PF07859">
    <property type="entry name" value="Abhydrolase_3"/>
    <property type="match status" value="2"/>
</dbReference>
<dbReference type="Proteomes" id="UP000001646">
    <property type="component" value="Unplaced"/>
</dbReference>
<dbReference type="PIRSF" id="PIRSF037251">
    <property type="entry name" value="Arylacetamide_deacetylase"/>
    <property type="match status" value="1"/>
</dbReference>
<dbReference type="Ensembl" id="ENSACAT00000021104.3">
    <property type="protein sequence ID" value="ENSACAP00000017797.3"/>
    <property type="gene ID" value="ENSACAG00000021039.4"/>
</dbReference>
<evidence type="ECO:0000313" key="6">
    <source>
        <dbReference type="Proteomes" id="UP000001646"/>
    </source>
</evidence>
<reference evidence="5" key="1">
    <citation type="submission" date="2009-12" db="EMBL/GenBank/DDBJ databases">
        <title>The Genome Sequence of Anolis carolinensis (Green Anole Lizard).</title>
        <authorList>
            <consortium name="The Genome Sequencing Platform"/>
            <person name="Di Palma F."/>
            <person name="Alfoldi J."/>
            <person name="Heiman D."/>
            <person name="Young S."/>
            <person name="Grabherr M."/>
            <person name="Johnson J."/>
            <person name="Lander E.S."/>
            <person name="Lindblad-Toh K."/>
        </authorList>
    </citation>
    <scope>NUCLEOTIDE SEQUENCE [LARGE SCALE GENOMIC DNA]</scope>
    <source>
        <strain evidence="5">JBL SC #1</strain>
    </source>
</reference>
<dbReference type="InParanoid" id="H9GQ07"/>
<dbReference type="OrthoDB" id="408631at2759"/>
<proteinExistence type="inferred from homology"/>
<dbReference type="KEGG" id="acs:100559817"/>
<dbReference type="ESTHER" id="anoca-h9gq07">
    <property type="family name" value="Arylacetamide_deacetylase"/>
</dbReference>
<comment type="similarity">
    <text evidence="1">Belongs to the 'GDXG' lipolytic enzyme family.</text>
</comment>
<evidence type="ECO:0000313" key="5">
    <source>
        <dbReference type="Ensembl" id="ENSACAP00000017797.3"/>
    </source>
</evidence>
<dbReference type="AlphaFoldDB" id="H9GQ07"/>
<dbReference type="InterPro" id="IPR013094">
    <property type="entry name" value="AB_hydrolase_3"/>
</dbReference>
<dbReference type="STRING" id="28377.ENSACAP00000017797"/>
<feature type="domain" description="Alpha/beta hydrolase fold-3" evidence="4">
    <location>
        <begin position="325"/>
        <end position="384"/>
    </location>
</feature>
<keyword evidence="3" id="KW-1133">Transmembrane helix</keyword>
<dbReference type="GO" id="GO:0004771">
    <property type="term" value="F:sterol ester esterase activity"/>
    <property type="evidence" value="ECO:0000318"/>
    <property type="project" value="GO_Central"/>
</dbReference>
<dbReference type="GO" id="GO:0016020">
    <property type="term" value="C:membrane"/>
    <property type="evidence" value="ECO:0007669"/>
    <property type="project" value="InterPro"/>
</dbReference>
<keyword evidence="6" id="KW-1185">Reference proteome</keyword>
<feature type="active site" evidence="2">
    <location>
        <position position="196"/>
    </location>
</feature>
<dbReference type="PANTHER" id="PTHR23025:SF4">
    <property type="entry name" value="ALPHA_BETA HYDROLASE FOLD-3 DOMAIN-CONTAINING PROTEIN"/>
    <property type="match status" value="1"/>
</dbReference>
<organism evidence="5 6">
    <name type="scientific">Anolis carolinensis</name>
    <name type="common">Green anole</name>
    <name type="synonym">American chameleon</name>
    <dbReference type="NCBI Taxonomy" id="28377"/>
    <lineage>
        <taxon>Eukaryota</taxon>
        <taxon>Metazoa</taxon>
        <taxon>Chordata</taxon>
        <taxon>Craniata</taxon>
        <taxon>Vertebrata</taxon>
        <taxon>Euteleostomi</taxon>
        <taxon>Lepidosauria</taxon>
        <taxon>Squamata</taxon>
        <taxon>Bifurcata</taxon>
        <taxon>Unidentata</taxon>
        <taxon>Episquamata</taxon>
        <taxon>Toxicofera</taxon>
        <taxon>Iguania</taxon>
        <taxon>Dactyloidae</taxon>
        <taxon>Anolis</taxon>
    </lineage>
</organism>
<keyword evidence="3" id="KW-0472">Membrane</keyword>
<protein>
    <recommendedName>
        <fullName evidence="4">Alpha/beta hydrolase fold-3 domain-containing protein</fullName>
    </recommendedName>
</protein>
<dbReference type="GO" id="GO:0019433">
    <property type="term" value="P:triglyceride catabolic process"/>
    <property type="evidence" value="ECO:0000318"/>
    <property type="project" value="GO_Central"/>
</dbReference>
<keyword evidence="3" id="KW-0812">Transmembrane</keyword>
<dbReference type="InterPro" id="IPR029058">
    <property type="entry name" value="AB_hydrolase_fold"/>
</dbReference>
<dbReference type="eggNOG" id="KOG1515">
    <property type="taxonomic scope" value="Eukaryota"/>
</dbReference>
<dbReference type="GeneTree" id="ENSGT00940000164442"/>
<dbReference type="HOGENOM" id="CLU_012494_12_2_1"/>
<dbReference type="SUPFAM" id="SSF53474">
    <property type="entry name" value="alpha/beta-Hydrolases"/>
    <property type="match status" value="1"/>
</dbReference>
<feature type="active site" evidence="2">
    <location>
        <position position="351"/>
    </location>
</feature>